<dbReference type="RefSeq" id="WP_222825876.1">
    <property type="nucleotide sequence ID" value="NZ_JAHWXP010000007.1"/>
</dbReference>
<evidence type="ECO:0000313" key="2">
    <source>
        <dbReference type="Proteomes" id="UP000759298"/>
    </source>
</evidence>
<dbReference type="EMBL" id="JAHWXP010000007">
    <property type="protein sequence ID" value="MBY8338407.1"/>
    <property type="molecule type" value="Genomic_DNA"/>
</dbReference>
<evidence type="ECO:0000313" key="1">
    <source>
        <dbReference type="EMBL" id="MBY8338407.1"/>
    </source>
</evidence>
<gene>
    <name evidence="1" type="ORF">KYN89_15265</name>
</gene>
<reference evidence="1 2" key="1">
    <citation type="submission" date="2021-07" db="EMBL/GenBank/DDBJ databases">
        <title>Alteriqipengyuania abyssalis NZ-12B nov, sp.nov isolated from deep sea sponge in pacific ocean.</title>
        <authorList>
            <person name="Tareen S."/>
            <person name="Wink J."/>
        </authorList>
    </citation>
    <scope>NUCLEOTIDE SEQUENCE [LARGE SCALE GENOMIC DNA]</scope>
    <source>
        <strain evidence="1 2">NZ-12B</strain>
    </source>
</reference>
<name>A0ABS7PKN0_9SPHN</name>
<organism evidence="1 2">
    <name type="scientific">Alteriqipengyuania abyssalis</name>
    <dbReference type="NCBI Taxonomy" id="2860200"/>
    <lineage>
        <taxon>Bacteria</taxon>
        <taxon>Pseudomonadati</taxon>
        <taxon>Pseudomonadota</taxon>
        <taxon>Alphaproteobacteria</taxon>
        <taxon>Sphingomonadales</taxon>
        <taxon>Erythrobacteraceae</taxon>
        <taxon>Alteriqipengyuania</taxon>
    </lineage>
</organism>
<comment type="caution">
    <text evidence="1">The sequence shown here is derived from an EMBL/GenBank/DDBJ whole genome shotgun (WGS) entry which is preliminary data.</text>
</comment>
<keyword evidence="2" id="KW-1185">Reference proteome</keyword>
<protein>
    <submittedName>
        <fullName evidence="1">Uncharacterized protein</fullName>
    </submittedName>
</protein>
<dbReference type="Proteomes" id="UP000759298">
    <property type="component" value="Unassembled WGS sequence"/>
</dbReference>
<accession>A0ABS7PKN0</accession>
<proteinExistence type="predicted"/>
<sequence>MVKLTMPGPHTHTIPAPISLCGSLESTGDDPVHALFEFLAREVWSLAIEPLPDLGFDLPDGRCGIVVFADLAGLIRAVFLLVIQSSCHALILQHREIRRIILVEGFVFFPSG</sequence>